<feature type="region of interest" description="Disordered" evidence="1">
    <location>
        <begin position="55"/>
        <end position="145"/>
    </location>
</feature>
<dbReference type="EMBL" id="JAPQKS010000003">
    <property type="protein sequence ID" value="KAJ5239963.1"/>
    <property type="molecule type" value="Genomic_DNA"/>
</dbReference>
<evidence type="ECO:0000313" key="3">
    <source>
        <dbReference type="Proteomes" id="UP001150941"/>
    </source>
</evidence>
<feature type="region of interest" description="Disordered" evidence="1">
    <location>
        <begin position="185"/>
        <end position="307"/>
    </location>
</feature>
<organism evidence="2 3">
    <name type="scientific">Penicillium chermesinum</name>
    <dbReference type="NCBI Taxonomy" id="63820"/>
    <lineage>
        <taxon>Eukaryota</taxon>
        <taxon>Fungi</taxon>
        <taxon>Dikarya</taxon>
        <taxon>Ascomycota</taxon>
        <taxon>Pezizomycotina</taxon>
        <taxon>Eurotiomycetes</taxon>
        <taxon>Eurotiomycetidae</taxon>
        <taxon>Eurotiales</taxon>
        <taxon>Aspergillaceae</taxon>
        <taxon>Penicillium</taxon>
    </lineage>
</organism>
<feature type="compositionally biased region" description="Basic and acidic residues" evidence="1">
    <location>
        <begin position="12"/>
        <end position="23"/>
    </location>
</feature>
<feature type="region of interest" description="Disordered" evidence="1">
    <location>
        <begin position="1"/>
        <end position="26"/>
    </location>
</feature>
<feature type="compositionally biased region" description="Low complexity" evidence="1">
    <location>
        <begin position="198"/>
        <end position="210"/>
    </location>
</feature>
<proteinExistence type="predicted"/>
<keyword evidence="3" id="KW-1185">Reference proteome</keyword>
<feature type="compositionally biased region" description="Basic and acidic residues" evidence="1">
    <location>
        <begin position="278"/>
        <end position="295"/>
    </location>
</feature>
<dbReference type="AlphaFoldDB" id="A0A9W9TTC4"/>
<sequence length="307" mass="34062">MQTTSIQTSPMKDGRRILGEKDTNACFSPVHQNKQSILVGTPTKRALFAPVSPKKLLPSPIFAGQKRSRDQVEETELNNAPPATRGEENFNSTDTQDTQQTNRGKDALDRVAAPSSSSERDQRQQETKQNPPSVAGSAVQASRKVPEDFHARKIFIQEKAALLRNTLQTAMQSVTDHQIDRRVSDLEEHSRKVPRITPSSFSSPLPALSFRKPTTPQFHTPRLGSMLDMSSTPTQQTPDLPRRYSPIKHTSVKLQSTPLPEGGSPMQLSSPPATVIHHGNDESSDRMEQDRKETSEGAFSFAKRRCC</sequence>
<reference evidence="2" key="2">
    <citation type="journal article" date="2023" name="IMA Fungus">
        <title>Comparative genomic study of the Penicillium genus elucidates a diverse pangenome and 15 lateral gene transfer events.</title>
        <authorList>
            <person name="Petersen C."/>
            <person name="Sorensen T."/>
            <person name="Nielsen M.R."/>
            <person name="Sondergaard T.E."/>
            <person name="Sorensen J.L."/>
            <person name="Fitzpatrick D.A."/>
            <person name="Frisvad J.C."/>
            <person name="Nielsen K.L."/>
        </authorList>
    </citation>
    <scope>NUCLEOTIDE SEQUENCE</scope>
    <source>
        <strain evidence="2">IBT 19713</strain>
    </source>
</reference>
<evidence type="ECO:0000256" key="1">
    <source>
        <dbReference type="SAM" id="MobiDB-lite"/>
    </source>
</evidence>
<name>A0A9W9TTC4_9EURO</name>
<dbReference type="RefSeq" id="XP_058332882.1">
    <property type="nucleotide sequence ID" value="XM_058473879.1"/>
</dbReference>
<feature type="compositionally biased region" description="Polar residues" evidence="1">
    <location>
        <begin position="1"/>
        <end position="10"/>
    </location>
</feature>
<gene>
    <name evidence="2" type="ORF">N7468_004582</name>
</gene>
<feature type="compositionally biased region" description="Polar residues" evidence="1">
    <location>
        <begin position="228"/>
        <end position="238"/>
    </location>
</feature>
<dbReference type="Proteomes" id="UP001150941">
    <property type="component" value="Unassembled WGS sequence"/>
</dbReference>
<reference evidence="2" key="1">
    <citation type="submission" date="2022-11" db="EMBL/GenBank/DDBJ databases">
        <authorList>
            <person name="Petersen C."/>
        </authorList>
    </citation>
    <scope>NUCLEOTIDE SEQUENCE</scope>
    <source>
        <strain evidence="2">IBT 19713</strain>
    </source>
</reference>
<dbReference type="OrthoDB" id="5345625at2759"/>
<comment type="caution">
    <text evidence="2">The sequence shown here is derived from an EMBL/GenBank/DDBJ whole genome shotgun (WGS) entry which is preliminary data.</text>
</comment>
<dbReference type="GeneID" id="83201182"/>
<accession>A0A9W9TTC4</accession>
<evidence type="ECO:0000313" key="2">
    <source>
        <dbReference type="EMBL" id="KAJ5239963.1"/>
    </source>
</evidence>
<protein>
    <submittedName>
        <fullName evidence="2">Uncharacterized protein</fullName>
    </submittedName>
</protein>